<feature type="domain" description="TF-B3" evidence="8">
    <location>
        <begin position="5"/>
        <end position="98"/>
    </location>
</feature>
<feature type="region of interest" description="Disordered" evidence="7">
    <location>
        <begin position="312"/>
        <end position="381"/>
    </location>
</feature>
<dbReference type="PROSITE" id="PS50863">
    <property type="entry name" value="B3"/>
    <property type="match status" value="3"/>
</dbReference>
<evidence type="ECO:0000256" key="1">
    <source>
        <dbReference type="ARBA" id="ARBA00004123"/>
    </source>
</evidence>
<dbReference type="PANTHER" id="PTHR31674">
    <property type="entry name" value="B3 DOMAIN-CONTAINING PROTEIN REM-LIKE 3-RELATED"/>
    <property type="match status" value="1"/>
</dbReference>
<gene>
    <name evidence="9" type="ORF">LTRI10_LOCUS21907</name>
</gene>
<proteinExistence type="predicted"/>
<evidence type="ECO:0000256" key="3">
    <source>
        <dbReference type="ARBA" id="ARBA00023015"/>
    </source>
</evidence>
<dbReference type="Pfam" id="PF02362">
    <property type="entry name" value="B3"/>
    <property type="match status" value="3"/>
</dbReference>
<dbReference type="SUPFAM" id="SSF101936">
    <property type="entry name" value="DNA-binding pseudobarrel domain"/>
    <property type="match status" value="3"/>
</dbReference>
<accession>A0AAV2E3I5</accession>
<evidence type="ECO:0000313" key="10">
    <source>
        <dbReference type="Proteomes" id="UP001497516"/>
    </source>
</evidence>
<dbReference type="GO" id="GO:0003677">
    <property type="term" value="F:DNA binding"/>
    <property type="evidence" value="ECO:0007669"/>
    <property type="project" value="UniProtKB-KW"/>
</dbReference>
<feature type="domain" description="TF-B3" evidence="8">
    <location>
        <begin position="386"/>
        <end position="482"/>
    </location>
</feature>
<name>A0AAV2E3I5_9ROSI</name>
<feature type="compositionally biased region" description="Basic residues" evidence="7">
    <location>
        <begin position="352"/>
        <end position="373"/>
    </location>
</feature>
<protein>
    <recommendedName>
        <fullName evidence="8">TF-B3 domain-containing protein</fullName>
    </recommendedName>
</protein>
<dbReference type="InterPro" id="IPR039218">
    <property type="entry name" value="REM_fam"/>
</dbReference>
<keyword evidence="5" id="KW-0804">Transcription</keyword>
<comment type="subcellular location">
    <subcellularLocation>
        <location evidence="1">Nucleus</location>
    </subcellularLocation>
</comment>
<dbReference type="Gene3D" id="2.40.330.10">
    <property type="entry name" value="DNA-binding pseudobarrel domain"/>
    <property type="match status" value="3"/>
</dbReference>
<evidence type="ECO:0000313" key="9">
    <source>
        <dbReference type="EMBL" id="CAL1380466.1"/>
    </source>
</evidence>
<keyword evidence="10" id="KW-1185">Reference proteome</keyword>
<evidence type="ECO:0000256" key="7">
    <source>
        <dbReference type="SAM" id="MobiDB-lite"/>
    </source>
</evidence>
<dbReference type="CDD" id="cd10017">
    <property type="entry name" value="B3_DNA"/>
    <property type="match status" value="3"/>
</dbReference>
<evidence type="ECO:0000256" key="5">
    <source>
        <dbReference type="ARBA" id="ARBA00023163"/>
    </source>
</evidence>
<keyword evidence="2" id="KW-0677">Repeat</keyword>
<dbReference type="PANTHER" id="PTHR31674:SF62">
    <property type="entry name" value="B3 DOMAIN-CONTAINING PROTEIN REM14-RELATED"/>
    <property type="match status" value="1"/>
</dbReference>
<dbReference type="InterPro" id="IPR015300">
    <property type="entry name" value="DNA-bd_pseudobarrel_sf"/>
</dbReference>
<feature type="compositionally biased region" description="Basic and acidic residues" evidence="7">
    <location>
        <begin position="133"/>
        <end position="154"/>
    </location>
</feature>
<keyword evidence="4" id="KW-0238">DNA-binding</keyword>
<dbReference type="EMBL" id="OZ034817">
    <property type="protein sequence ID" value="CAL1380466.1"/>
    <property type="molecule type" value="Genomic_DNA"/>
</dbReference>
<dbReference type="AlphaFoldDB" id="A0AAV2E3I5"/>
<dbReference type="SMART" id="SM01019">
    <property type="entry name" value="B3"/>
    <property type="match status" value="3"/>
</dbReference>
<evidence type="ECO:0000259" key="8">
    <source>
        <dbReference type="PROSITE" id="PS50863"/>
    </source>
</evidence>
<feature type="compositionally biased region" description="Basic and acidic residues" evidence="7">
    <location>
        <begin position="318"/>
        <end position="336"/>
    </location>
</feature>
<organism evidence="9 10">
    <name type="scientific">Linum trigynum</name>
    <dbReference type="NCBI Taxonomy" id="586398"/>
    <lineage>
        <taxon>Eukaryota</taxon>
        <taxon>Viridiplantae</taxon>
        <taxon>Streptophyta</taxon>
        <taxon>Embryophyta</taxon>
        <taxon>Tracheophyta</taxon>
        <taxon>Spermatophyta</taxon>
        <taxon>Magnoliopsida</taxon>
        <taxon>eudicotyledons</taxon>
        <taxon>Gunneridae</taxon>
        <taxon>Pentapetalae</taxon>
        <taxon>rosids</taxon>
        <taxon>fabids</taxon>
        <taxon>Malpighiales</taxon>
        <taxon>Linaceae</taxon>
        <taxon>Linum</taxon>
    </lineage>
</organism>
<reference evidence="9 10" key="1">
    <citation type="submission" date="2024-04" db="EMBL/GenBank/DDBJ databases">
        <authorList>
            <person name="Fracassetti M."/>
        </authorList>
    </citation>
    <scope>NUCLEOTIDE SEQUENCE [LARGE SCALE GENOMIC DNA]</scope>
</reference>
<evidence type="ECO:0000256" key="2">
    <source>
        <dbReference type="ARBA" id="ARBA00022737"/>
    </source>
</evidence>
<feature type="domain" description="TF-B3" evidence="8">
    <location>
        <begin position="229"/>
        <end position="310"/>
    </location>
</feature>
<keyword evidence="3" id="KW-0805">Transcription regulation</keyword>
<dbReference type="InterPro" id="IPR003340">
    <property type="entry name" value="B3_DNA-bd"/>
</dbReference>
<feature type="region of interest" description="Disordered" evidence="7">
    <location>
        <begin position="108"/>
        <end position="203"/>
    </location>
</feature>
<sequence length="491" mass="55101">MFSQTPSFIKVLVGCFSMKLRIPDSFIYAFGQDLDGKVTLKPNAGTPAVVSVEWGSRGCFFGAGWPSFVDDNGLQEGDYLVFNFTGSETVDVVIYDPTGCVKRIEEVQTSKHCPGSARNRETEPSPENPRNGMGKEGKREAQTRMPERNLRTEQLRQTTRPLRSSRRSFRTEQLPQTSKRMAKGSELNPQEAPIKTEPEEGYFSGDASQGLDACFQVVYKKYMEFNVCIPLRFCTIARLEMKDSVQLQDPSGRVWPVALIAGGGRRRSSKRFGSGWPAFAAANSVAFGDRIDFHYKPELGVFQVEIHKPKNNTCNDSETGKRPWKRSDGGNHERSKLFQSYGWNSETEKLPKPRKGLQRKRGAPAKTKFRKGHSSGNNASPGLADSYQAIYKKHMKRSNYMCMPTRFSEATKLSQRKTAQLEDPRGKVWTVSVISIRNGRQRRFSRGWPALAAANGLAVGDGIEFTYKPDLDLIQVKIHKRKSNAGNDSEI</sequence>
<evidence type="ECO:0000256" key="4">
    <source>
        <dbReference type="ARBA" id="ARBA00023125"/>
    </source>
</evidence>
<keyword evidence="6" id="KW-0539">Nucleus</keyword>
<dbReference type="Proteomes" id="UP001497516">
    <property type="component" value="Chromosome 4"/>
</dbReference>
<dbReference type="GO" id="GO:0005634">
    <property type="term" value="C:nucleus"/>
    <property type="evidence" value="ECO:0007669"/>
    <property type="project" value="UniProtKB-SubCell"/>
</dbReference>
<evidence type="ECO:0000256" key="6">
    <source>
        <dbReference type="ARBA" id="ARBA00023242"/>
    </source>
</evidence>